<feature type="transmembrane region" description="Helical" evidence="14">
    <location>
        <begin position="317"/>
        <end position="338"/>
    </location>
</feature>
<evidence type="ECO:0000259" key="15">
    <source>
        <dbReference type="PROSITE" id="PS50109"/>
    </source>
</evidence>
<dbReference type="PROSITE" id="PS50112">
    <property type="entry name" value="PAS"/>
    <property type="match status" value="1"/>
</dbReference>
<keyword evidence="13 14" id="KW-0472">Membrane</keyword>
<dbReference type="InterPro" id="IPR003661">
    <property type="entry name" value="HisK_dim/P_dom"/>
</dbReference>
<dbReference type="SMART" id="SM00387">
    <property type="entry name" value="HATPase_c"/>
    <property type="match status" value="1"/>
</dbReference>
<dbReference type="InterPro" id="IPR036097">
    <property type="entry name" value="HisK_dim/P_sf"/>
</dbReference>
<dbReference type="CDD" id="cd00130">
    <property type="entry name" value="PAS"/>
    <property type="match status" value="1"/>
</dbReference>
<keyword evidence="12" id="KW-0902">Two-component regulatory system</keyword>
<dbReference type="Pfam" id="PF02518">
    <property type="entry name" value="HATPase_c"/>
    <property type="match status" value="1"/>
</dbReference>
<keyword evidence="10" id="KW-0067">ATP-binding</keyword>
<feature type="domain" description="Histidine kinase" evidence="15">
    <location>
        <begin position="532"/>
        <end position="750"/>
    </location>
</feature>
<name>A0A366D460_9GAMM</name>
<evidence type="ECO:0000256" key="8">
    <source>
        <dbReference type="ARBA" id="ARBA00022741"/>
    </source>
</evidence>
<dbReference type="AlphaFoldDB" id="A0A366D460"/>
<dbReference type="Gene3D" id="3.30.450.20">
    <property type="entry name" value="PAS domain"/>
    <property type="match status" value="3"/>
</dbReference>
<evidence type="ECO:0000256" key="12">
    <source>
        <dbReference type="ARBA" id="ARBA00023012"/>
    </source>
</evidence>
<evidence type="ECO:0000256" key="14">
    <source>
        <dbReference type="SAM" id="Phobius"/>
    </source>
</evidence>
<evidence type="ECO:0000259" key="16">
    <source>
        <dbReference type="PROSITE" id="PS50112"/>
    </source>
</evidence>
<dbReference type="SUPFAM" id="SSF55785">
    <property type="entry name" value="PYP-like sensor domain (PAS domain)"/>
    <property type="match status" value="1"/>
</dbReference>
<comment type="catalytic activity">
    <reaction evidence="1">
        <text>ATP + protein L-histidine = ADP + protein N-phospho-L-histidine.</text>
        <dbReference type="EC" id="2.7.13.3"/>
    </reaction>
</comment>
<dbReference type="Gene3D" id="1.10.287.130">
    <property type="match status" value="1"/>
</dbReference>
<sequence length="762" mass="85813">MSKLSDTLSEAAALSVAPRKIIVLSLLAILLLVIVIIWKGGEALKNRQIEELQLTSEEQLAQLASVIESAIVKYQHMPTLLATNGRVKKALRDGFYQDISQLNLELEQINRITEASDSYILNKDGLTIAASNYQSDASFIGNNFAFRPYFQQAIQGKPGRYYALGTMSNRRGYYFSYPVVDDEKIIGVAVVKVDISQFEKRFANQNYDFVLLDPDGVVFSSSRPSWLYQVLRGLSYSELKRIAESKRYKDRPIEKLPIAYQKPLSDTATLVDVLETNPLNGELERRSYLKMSRPIQLLGFTISILSPLQLINEEIALWRAIFAGGLTITGLLAGLALLRRRMLLERYNANEMTRHNQAYIREVIQNTQAGLVTLDDKHCIESFNPAIEQLVGQPLSALIGQPLQNVFHAEDQQKFANIWRADDKLGIKVVTMEGYLQLDRVDSVPVEMTLCEMKLPNRRSYLVTFHDMTERKRYEQEVMQAQLELEKRVRERTFELEEANLLLRQEMAGHKDTQRELIQTAKLAVLGQLSAGLNHELNQPLTAIRAFAGNGLKFLDRQNYQQAHNNLEQINQLGQHMSDIISRFKVFARKGDVQQGPIAVQTAIIGAIKIISPRYKEVGIELQVPEDQGFIVHGDMVFLEQVLVNLLANAADAIQEAKKHSDDRLQRVCIEQTANQDDVTICVRDSGDGLTEDAIKHLFEPFFTSKSSGVGLGLGLSISQRIVEVMGGQIKAHNCPEGGAEFVVVLSRFQSKKISEREPHDG</sequence>
<dbReference type="SUPFAM" id="SSF103190">
    <property type="entry name" value="Sensory domain-like"/>
    <property type="match status" value="1"/>
</dbReference>
<dbReference type="InterPro" id="IPR000014">
    <property type="entry name" value="PAS"/>
</dbReference>
<dbReference type="InterPro" id="IPR035965">
    <property type="entry name" value="PAS-like_dom_sf"/>
</dbReference>
<dbReference type="PROSITE" id="PS50109">
    <property type="entry name" value="HIS_KIN"/>
    <property type="match status" value="1"/>
</dbReference>
<keyword evidence="5" id="KW-0597">Phosphoprotein</keyword>
<dbReference type="Pfam" id="PF02743">
    <property type="entry name" value="dCache_1"/>
    <property type="match status" value="1"/>
</dbReference>
<evidence type="ECO:0000256" key="10">
    <source>
        <dbReference type="ARBA" id="ARBA00022840"/>
    </source>
</evidence>
<dbReference type="CDD" id="cd00082">
    <property type="entry name" value="HisKA"/>
    <property type="match status" value="1"/>
</dbReference>
<dbReference type="GO" id="GO:0000155">
    <property type="term" value="F:phosphorelay sensor kinase activity"/>
    <property type="evidence" value="ECO:0007669"/>
    <property type="project" value="InterPro"/>
</dbReference>
<evidence type="ECO:0000256" key="4">
    <source>
        <dbReference type="ARBA" id="ARBA00022475"/>
    </source>
</evidence>
<dbReference type="SUPFAM" id="SSF55874">
    <property type="entry name" value="ATPase domain of HSP90 chaperone/DNA topoisomerase II/histidine kinase"/>
    <property type="match status" value="1"/>
</dbReference>
<evidence type="ECO:0000256" key="2">
    <source>
        <dbReference type="ARBA" id="ARBA00004651"/>
    </source>
</evidence>
<keyword evidence="18" id="KW-1185">Reference proteome</keyword>
<dbReference type="InterPro" id="IPR033479">
    <property type="entry name" value="dCache_1"/>
</dbReference>
<evidence type="ECO:0000256" key="13">
    <source>
        <dbReference type="ARBA" id="ARBA00023136"/>
    </source>
</evidence>
<reference evidence="17 18" key="1">
    <citation type="submission" date="2018-06" db="EMBL/GenBank/DDBJ databases">
        <title>Genomic Encyclopedia of Type Strains, Phase III (KMG-III): the genomes of soil and plant-associated and newly described type strains.</title>
        <authorList>
            <person name="Whitman W."/>
        </authorList>
    </citation>
    <scope>NUCLEOTIDE SEQUENCE [LARGE SCALE GENOMIC DNA]</scope>
    <source>
        <strain evidence="17 18">CECT 7732</strain>
    </source>
</reference>
<dbReference type="FunFam" id="3.30.450.20:FF:000127">
    <property type="entry name" value="C4-dicarboxylate transport sensor protein"/>
    <property type="match status" value="1"/>
</dbReference>
<proteinExistence type="predicted"/>
<feature type="domain" description="PAS" evidence="16">
    <location>
        <begin position="356"/>
        <end position="415"/>
    </location>
</feature>
<keyword evidence="7 14" id="KW-0812">Transmembrane</keyword>
<dbReference type="Pfam" id="PF13426">
    <property type="entry name" value="PAS_9"/>
    <property type="match status" value="1"/>
</dbReference>
<evidence type="ECO:0000313" key="17">
    <source>
        <dbReference type="EMBL" id="RBO84756.1"/>
    </source>
</evidence>
<evidence type="ECO:0000256" key="1">
    <source>
        <dbReference type="ARBA" id="ARBA00000085"/>
    </source>
</evidence>
<evidence type="ECO:0000256" key="9">
    <source>
        <dbReference type="ARBA" id="ARBA00022777"/>
    </source>
</evidence>
<feature type="transmembrane region" description="Helical" evidence="14">
    <location>
        <begin position="20"/>
        <end position="38"/>
    </location>
</feature>
<dbReference type="SUPFAM" id="SSF47384">
    <property type="entry name" value="Homodimeric domain of signal transducing histidine kinase"/>
    <property type="match status" value="1"/>
</dbReference>
<dbReference type="InterPro" id="IPR029151">
    <property type="entry name" value="Sensor-like_sf"/>
</dbReference>
<dbReference type="PANTHER" id="PTHR43065:SF46">
    <property type="entry name" value="C4-DICARBOXYLATE TRANSPORT SENSOR PROTEIN DCTB"/>
    <property type="match status" value="1"/>
</dbReference>
<dbReference type="SMART" id="SM00091">
    <property type="entry name" value="PAS"/>
    <property type="match status" value="1"/>
</dbReference>
<evidence type="ECO:0000256" key="5">
    <source>
        <dbReference type="ARBA" id="ARBA00022553"/>
    </source>
</evidence>
<evidence type="ECO:0000256" key="7">
    <source>
        <dbReference type="ARBA" id="ARBA00022692"/>
    </source>
</evidence>
<dbReference type="InterPro" id="IPR003594">
    <property type="entry name" value="HATPase_dom"/>
</dbReference>
<dbReference type="InterPro" id="IPR005467">
    <property type="entry name" value="His_kinase_dom"/>
</dbReference>
<dbReference type="InterPro" id="IPR004358">
    <property type="entry name" value="Sig_transdc_His_kin-like_C"/>
</dbReference>
<organism evidence="17 18">
    <name type="scientific">Marinomonas aquiplantarum</name>
    <dbReference type="NCBI Taxonomy" id="491951"/>
    <lineage>
        <taxon>Bacteria</taxon>
        <taxon>Pseudomonadati</taxon>
        <taxon>Pseudomonadota</taxon>
        <taxon>Gammaproteobacteria</taxon>
        <taxon>Oceanospirillales</taxon>
        <taxon>Oceanospirillaceae</taxon>
        <taxon>Marinomonas</taxon>
    </lineage>
</organism>
<dbReference type="InterPro" id="IPR036890">
    <property type="entry name" value="HATPase_C_sf"/>
</dbReference>
<protein>
    <recommendedName>
        <fullName evidence="3">histidine kinase</fullName>
        <ecNumber evidence="3">2.7.13.3</ecNumber>
    </recommendedName>
</protein>
<dbReference type="EMBL" id="QNRF01000002">
    <property type="protein sequence ID" value="RBO84756.1"/>
    <property type="molecule type" value="Genomic_DNA"/>
</dbReference>
<accession>A0A366D460</accession>
<evidence type="ECO:0000313" key="18">
    <source>
        <dbReference type="Proteomes" id="UP000252086"/>
    </source>
</evidence>
<keyword evidence="8" id="KW-0547">Nucleotide-binding</keyword>
<dbReference type="GO" id="GO:0005886">
    <property type="term" value="C:plasma membrane"/>
    <property type="evidence" value="ECO:0007669"/>
    <property type="project" value="UniProtKB-SubCell"/>
</dbReference>
<dbReference type="SMART" id="SM00388">
    <property type="entry name" value="HisKA"/>
    <property type="match status" value="1"/>
</dbReference>
<dbReference type="PANTHER" id="PTHR43065">
    <property type="entry name" value="SENSOR HISTIDINE KINASE"/>
    <property type="match status" value="1"/>
</dbReference>
<evidence type="ECO:0000256" key="11">
    <source>
        <dbReference type="ARBA" id="ARBA00022989"/>
    </source>
</evidence>
<keyword evidence="9 17" id="KW-0418">Kinase</keyword>
<comment type="subcellular location">
    <subcellularLocation>
        <location evidence="2">Cell membrane</location>
        <topology evidence="2">Multi-pass membrane protein</topology>
    </subcellularLocation>
</comment>
<dbReference type="NCBIfam" id="TIGR00229">
    <property type="entry name" value="sensory_box"/>
    <property type="match status" value="1"/>
</dbReference>
<evidence type="ECO:0000256" key="6">
    <source>
        <dbReference type="ARBA" id="ARBA00022679"/>
    </source>
</evidence>
<dbReference type="Pfam" id="PF00512">
    <property type="entry name" value="HisKA"/>
    <property type="match status" value="1"/>
</dbReference>
<keyword evidence="4" id="KW-1003">Cell membrane</keyword>
<dbReference type="Gene3D" id="3.30.565.10">
    <property type="entry name" value="Histidine kinase-like ATPase, C-terminal domain"/>
    <property type="match status" value="1"/>
</dbReference>
<comment type="caution">
    <text evidence="17">The sequence shown here is derived from an EMBL/GenBank/DDBJ whole genome shotgun (WGS) entry which is preliminary data.</text>
</comment>
<gene>
    <name evidence="17" type="ORF">DFP76_102153</name>
</gene>
<dbReference type="PRINTS" id="PR00344">
    <property type="entry name" value="BCTRLSENSOR"/>
</dbReference>
<keyword evidence="11 14" id="KW-1133">Transmembrane helix</keyword>
<dbReference type="EC" id="2.7.13.3" evidence="3"/>
<dbReference type="RefSeq" id="WP_113873398.1">
    <property type="nucleotide sequence ID" value="NZ_QNRF01000002.1"/>
</dbReference>
<dbReference type="OrthoDB" id="1931120at2"/>
<dbReference type="Proteomes" id="UP000252086">
    <property type="component" value="Unassembled WGS sequence"/>
</dbReference>
<keyword evidence="6" id="KW-0808">Transferase</keyword>
<evidence type="ECO:0000256" key="3">
    <source>
        <dbReference type="ARBA" id="ARBA00012438"/>
    </source>
</evidence>
<dbReference type="GO" id="GO:0005524">
    <property type="term" value="F:ATP binding"/>
    <property type="evidence" value="ECO:0007669"/>
    <property type="project" value="UniProtKB-KW"/>
</dbReference>